<feature type="transmembrane region" description="Helical" evidence="2">
    <location>
        <begin position="57"/>
        <end position="75"/>
    </location>
</feature>
<feature type="region of interest" description="Disordered" evidence="1">
    <location>
        <begin position="1"/>
        <end position="23"/>
    </location>
</feature>
<name>A0AA41PVC4_9ACTN</name>
<keyword evidence="2" id="KW-1133">Transmembrane helix</keyword>
<comment type="caution">
    <text evidence="3">The sequence shown here is derived from an EMBL/GenBank/DDBJ whole genome shotgun (WGS) entry which is preliminary data.</text>
</comment>
<evidence type="ECO:0000313" key="3">
    <source>
        <dbReference type="EMBL" id="MCF2526553.1"/>
    </source>
</evidence>
<evidence type="ECO:0008006" key="5">
    <source>
        <dbReference type="Google" id="ProtNLM"/>
    </source>
</evidence>
<protein>
    <recommendedName>
        <fullName evidence="5">DUF3592 domain-containing protein</fullName>
    </recommendedName>
</protein>
<dbReference type="Proteomes" id="UP001165378">
    <property type="component" value="Unassembled WGS sequence"/>
</dbReference>
<gene>
    <name evidence="3" type="ORF">LZ495_04860</name>
</gene>
<keyword evidence="2" id="KW-0472">Membrane</keyword>
<evidence type="ECO:0000313" key="4">
    <source>
        <dbReference type="Proteomes" id="UP001165378"/>
    </source>
</evidence>
<evidence type="ECO:0000256" key="1">
    <source>
        <dbReference type="SAM" id="MobiDB-lite"/>
    </source>
</evidence>
<accession>A0AA41PVC4</accession>
<evidence type="ECO:0000256" key="2">
    <source>
        <dbReference type="SAM" id="Phobius"/>
    </source>
</evidence>
<dbReference type="EMBL" id="JAKFHA010000002">
    <property type="protein sequence ID" value="MCF2526553.1"/>
    <property type="molecule type" value="Genomic_DNA"/>
</dbReference>
<dbReference type="AlphaFoldDB" id="A0AA41PVC4"/>
<sequence length="217" mass="22276">MTSRPSDAAGAPQHPGRVDPAAFKGPGAMARGLATGITLGGGITCLIMAGVGSGGGTAAATGAALLAVNLVWFMVGTKRRRRIQGPRPEPVLALARIESRKALSSETGDIPVEFDLTVAPDEGPAFRVSLTQPINLVDIPDYRVGGIIVVRFRPTEAWGAKIITAPDAYWAERAATEAVDSAPESTKAKVPLDGCGFCAVAFVGMLAGSAGGILLFH</sequence>
<reference evidence="3" key="1">
    <citation type="submission" date="2022-01" db="EMBL/GenBank/DDBJ databases">
        <title>Genome-Based Taxonomic Classification of the Phylum Actinobacteria.</title>
        <authorList>
            <person name="Gao Y."/>
        </authorList>
    </citation>
    <scope>NUCLEOTIDE SEQUENCE</scope>
    <source>
        <strain evidence="3">KLBMP 8922</strain>
    </source>
</reference>
<keyword evidence="4" id="KW-1185">Reference proteome</keyword>
<organism evidence="3 4">
    <name type="scientific">Yinghuangia soli</name>
    <dbReference type="NCBI Taxonomy" id="2908204"/>
    <lineage>
        <taxon>Bacteria</taxon>
        <taxon>Bacillati</taxon>
        <taxon>Actinomycetota</taxon>
        <taxon>Actinomycetes</taxon>
        <taxon>Kitasatosporales</taxon>
        <taxon>Streptomycetaceae</taxon>
        <taxon>Yinghuangia</taxon>
    </lineage>
</organism>
<feature type="transmembrane region" description="Helical" evidence="2">
    <location>
        <begin position="195"/>
        <end position="216"/>
    </location>
</feature>
<feature type="transmembrane region" description="Helical" evidence="2">
    <location>
        <begin position="33"/>
        <end position="51"/>
    </location>
</feature>
<keyword evidence="2" id="KW-0812">Transmembrane</keyword>
<dbReference type="RefSeq" id="WP_235050661.1">
    <property type="nucleotide sequence ID" value="NZ_JAKFHA010000002.1"/>
</dbReference>
<proteinExistence type="predicted"/>